<dbReference type="EMBL" id="CM034405">
    <property type="protein sequence ID" value="KAJ0173871.1"/>
    <property type="molecule type" value="Genomic_DNA"/>
</dbReference>
<keyword evidence="2" id="KW-1185">Reference proteome</keyword>
<accession>A0ACC1CQT1</accession>
<proteinExistence type="predicted"/>
<name>A0ACC1CQT1_9NEOP</name>
<gene>
    <name evidence="1" type="ORF">K1T71_011020</name>
</gene>
<protein>
    <submittedName>
        <fullName evidence="1">Uncharacterized protein</fullName>
    </submittedName>
</protein>
<evidence type="ECO:0000313" key="1">
    <source>
        <dbReference type="EMBL" id="KAJ0173871.1"/>
    </source>
</evidence>
<evidence type="ECO:0000313" key="2">
    <source>
        <dbReference type="Proteomes" id="UP000824533"/>
    </source>
</evidence>
<organism evidence="1 2">
    <name type="scientific">Dendrolimus kikuchii</name>
    <dbReference type="NCBI Taxonomy" id="765133"/>
    <lineage>
        <taxon>Eukaryota</taxon>
        <taxon>Metazoa</taxon>
        <taxon>Ecdysozoa</taxon>
        <taxon>Arthropoda</taxon>
        <taxon>Hexapoda</taxon>
        <taxon>Insecta</taxon>
        <taxon>Pterygota</taxon>
        <taxon>Neoptera</taxon>
        <taxon>Endopterygota</taxon>
        <taxon>Lepidoptera</taxon>
        <taxon>Glossata</taxon>
        <taxon>Ditrysia</taxon>
        <taxon>Bombycoidea</taxon>
        <taxon>Lasiocampidae</taxon>
        <taxon>Dendrolimus</taxon>
    </lineage>
</organism>
<sequence>MHIIYCSFDVEALSYTDAVFSVYLHQQSTIAARMLRGNPESALLLAPGREHRHMGTWGHSINRSRRAWRHPGDTHFQFLGESTHNNRPVQQHINQRLNNINVHRYYLVLGSSRPTRGRAPPDHNAGRPRGGPGPGAAAAAAARPPALITS</sequence>
<comment type="caution">
    <text evidence="1">The sequence shown here is derived from an EMBL/GenBank/DDBJ whole genome shotgun (WGS) entry which is preliminary data.</text>
</comment>
<dbReference type="Proteomes" id="UP000824533">
    <property type="component" value="Linkage Group LG19"/>
</dbReference>
<reference evidence="1 2" key="1">
    <citation type="journal article" date="2021" name="Front. Genet.">
        <title>Chromosome-Level Genome Assembly Reveals Significant Gene Expansion in the Toll and IMD Signaling Pathways of Dendrolimus kikuchii.</title>
        <authorList>
            <person name="Zhou J."/>
            <person name="Wu P."/>
            <person name="Xiong Z."/>
            <person name="Liu N."/>
            <person name="Zhao N."/>
            <person name="Ji M."/>
            <person name="Qiu Y."/>
            <person name="Yang B."/>
        </authorList>
    </citation>
    <scope>NUCLEOTIDE SEQUENCE [LARGE SCALE GENOMIC DNA]</scope>
    <source>
        <strain evidence="1">Ann1</strain>
    </source>
</reference>